<evidence type="ECO:0008006" key="3">
    <source>
        <dbReference type="Google" id="ProtNLM"/>
    </source>
</evidence>
<dbReference type="InterPro" id="IPR036691">
    <property type="entry name" value="Endo/exonu/phosph_ase_sf"/>
</dbReference>
<dbReference type="EMBL" id="KZ613786">
    <property type="protein sequence ID" value="PMD61320.1"/>
    <property type="molecule type" value="Genomic_DNA"/>
</dbReference>
<accession>A0A2J6TE81</accession>
<dbReference type="InParanoid" id="A0A2J6TE81"/>
<dbReference type="GeneID" id="36582630"/>
<name>A0A2J6TE81_9HELO</name>
<dbReference type="RefSeq" id="XP_024738224.1">
    <property type="nucleotide sequence ID" value="XM_024874550.1"/>
</dbReference>
<dbReference type="Proteomes" id="UP000235371">
    <property type="component" value="Unassembled WGS sequence"/>
</dbReference>
<evidence type="ECO:0000313" key="2">
    <source>
        <dbReference type="Proteomes" id="UP000235371"/>
    </source>
</evidence>
<dbReference type="SUPFAM" id="SSF56219">
    <property type="entry name" value="DNase I-like"/>
    <property type="match status" value="1"/>
</dbReference>
<feature type="non-terminal residue" evidence="1">
    <location>
        <position position="1"/>
    </location>
</feature>
<proteinExistence type="predicted"/>
<organism evidence="1 2">
    <name type="scientific">Hyaloscypha bicolor E</name>
    <dbReference type="NCBI Taxonomy" id="1095630"/>
    <lineage>
        <taxon>Eukaryota</taxon>
        <taxon>Fungi</taxon>
        <taxon>Dikarya</taxon>
        <taxon>Ascomycota</taxon>
        <taxon>Pezizomycotina</taxon>
        <taxon>Leotiomycetes</taxon>
        <taxon>Helotiales</taxon>
        <taxon>Hyaloscyphaceae</taxon>
        <taxon>Hyaloscypha</taxon>
        <taxon>Hyaloscypha bicolor</taxon>
    </lineage>
</organism>
<dbReference type="STRING" id="1095630.A0A2J6TE81"/>
<reference evidence="1 2" key="1">
    <citation type="submission" date="2016-04" db="EMBL/GenBank/DDBJ databases">
        <title>A degradative enzymes factory behind the ericoid mycorrhizal symbiosis.</title>
        <authorList>
            <consortium name="DOE Joint Genome Institute"/>
            <person name="Martino E."/>
            <person name="Morin E."/>
            <person name="Grelet G."/>
            <person name="Kuo A."/>
            <person name="Kohler A."/>
            <person name="Daghino S."/>
            <person name="Barry K."/>
            <person name="Choi C."/>
            <person name="Cichocki N."/>
            <person name="Clum A."/>
            <person name="Copeland A."/>
            <person name="Hainaut M."/>
            <person name="Haridas S."/>
            <person name="Labutti K."/>
            <person name="Lindquist E."/>
            <person name="Lipzen A."/>
            <person name="Khouja H.-R."/>
            <person name="Murat C."/>
            <person name="Ohm R."/>
            <person name="Olson A."/>
            <person name="Spatafora J."/>
            <person name="Veneault-Fourrey C."/>
            <person name="Henrissat B."/>
            <person name="Grigoriev I."/>
            <person name="Martin F."/>
            <person name="Perotto S."/>
        </authorList>
    </citation>
    <scope>NUCLEOTIDE SEQUENCE [LARGE SCALE GENOMIC DNA]</scope>
    <source>
        <strain evidence="1 2">E</strain>
    </source>
</reference>
<evidence type="ECO:0000313" key="1">
    <source>
        <dbReference type="EMBL" id="PMD61320.1"/>
    </source>
</evidence>
<dbReference type="Gene3D" id="3.60.10.10">
    <property type="entry name" value="Endonuclease/exonuclease/phosphatase"/>
    <property type="match status" value="2"/>
</dbReference>
<sequence length="292" mass="33135">LLMSSYIKVLQVNVNRNSSTTKNVLQTVIELDIKVLVIQEPWVIARDSNNRKYRSIIYSSYFQILPNYGTLRPRTLFYIACELQASLASNLLSNPDYLIIDLSLGVLKMQLINFYNIIHPEDPNSILTILRESILLTTLYNSSLLLVYLISYIENHSLRLLNKPGEGTFYRPNMSIPSVLDLSFTTSGIVTKIKDWQVLPDLGSNYFGVLFTISKSTYSSSSNLVRFNTKKADWAKFTSYLINSLENIPFPLTSIPGNHKLDLLAEDFTNRIVEAASNSIPKSTTSPYSKPW</sequence>
<dbReference type="OrthoDB" id="411871at2759"/>
<keyword evidence="2" id="KW-1185">Reference proteome</keyword>
<protein>
    <recommendedName>
        <fullName evidence="3">Endonuclease/exonuclease/phosphatase domain-containing protein</fullName>
    </recommendedName>
</protein>
<dbReference type="AlphaFoldDB" id="A0A2J6TE81"/>
<gene>
    <name evidence="1" type="ORF">K444DRAFT_526526</name>
</gene>